<organism evidence="2 3">
    <name type="scientific">Dehalococcoides mccartyi</name>
    <dbReference type="NCBI Taxonomy" id="61435"/>
    <lineage>
        <taxon>Bacteria</taxon>
        <taxon>Bacillati</taxon>
        <taxon>Chloroflexota</taxon>
        <taxon>Dehalococcoidia</taxon>
        <taxon>Dehalococcoidales</taxon>
        <taxon>Dehalococcoidaceae</taxon>
        <taxon>Dehalococcoides</taxon>
    </lineage>
</organism>
<gene>
    <name evidence="2" type="ORF">DA01_02470</name>
</gene>
<dbReference type="PANTHER" id="PTHR34504:SF2">
    <property type="entry name" value="UPF0150 PROTEIN SSL0259"/>
    <property type="match status" value="1"/>
</dbReference>
<dbReference type="InterPro" id="IPR035069">
    <property type="entry name" value="TTHA1013/TTHA0281-like"/>
</dbReference>
<dbReference type="SUPFAM" id="SSF143100">
    <property type="entry name" value="TTHA1013/TTHA0281-like"/>
    <property type="match status" value="1"/>
</dbReference>
<dbReference type="EMBL" id="JGYD01000011">
    <property type="protein sequence ID" value="KSV18312.1"/>
    <property type="molecule type" value="Genomic_DNA"/>
</dbReference>
<name>A0A0V8M3H5_9CHLR</name>
<dbReference type="PANTHER" id="PTHR34504">
    <property type="entry name" value="ANTITOXIN HICB"/>
    <property type="match status" value="1"/>
</dbReference>
<evidence type="ECO:0000313" key="3">
    <source>
        <dbReference type="Proteomes" id="UP000053577"/>
    </source>
</evidence>
<dbReference type="Pfam" id="PF15919">
    <property type="entry name" value="HicB_lk_antitox"/>
    <property type="match status" value="1"/>
</dbReference>
<protein>
    <recommendedName>
        <fullName evidence="1">HicB-like antitoxin of toxin-antitoxin system domain-containing protein</fullName>
    </recommendedName>
</protein>
<dbReference type="Gene3D" id="3.30.160.250">
    <property type="match status" value="1"/>
</dbReference>
<dbReference type="InterPro" id="IPR031807">
    <property type="entry name" value="HicB-like"/>
</dbReference>
<proteinExistence type="predicted"/>
<dbReference type="Proteomes" id="UP000053577">
    <property type="component" value="Unassembled WGS sequence"/>
</dbReference>
<evidence type="ECO:0000313" key="2">
    <source>
        <dbReference type="EMBL" id="KSV18312.1"/>
    </source>
</evidence>
<sequence>MQKITSNLPLSYYMELKYQIILIPDPSGGYVATIEELPGCLSQGDSIEEALDNIAEAKELWLECTYENKQEIELPRTSGNFERYIIRYI</sequence>
<dbReference type="InterPro" id="IPR051404">
    <property type="entry name" value="TA_system_antitoxin"/>
</dbReference>
<evidence type="ECO:0000259" key="1">
    <source>
        <dbReference type="Pfam" id="PF15919"/>
    </source>
</evidence>
<dbReference type="RefSeq" id="WP_015406753.1">
    <property type="nucleotide sequence ID" value="NZ_CP019946.1"/>
</dbReference>
<accession>A0A0V8M3H5</accession>
<dbReference type="AlphaFoldDB" id="A0A0V8M3H5"/>
<feature type="domain" description="HicB-like antitoxin of toxin-antitoxin system" evidence="1">
    <location>
        <begin position="18"/>
        <end position="76"/>
    </location>
</feature>
<reference evidence="2 3" key="1">
    <citation type="journal article" date="2015" name="Sci. Rep.">
        <title>A comparative genomics and reductive dehalogenase gene transcription study of two chloroethene-respiring bacteria, Dehalococcoides mccartyi strains MB and 11a.</title>
        <authorList>
            <person name="Low A."/>
            <person name="Shen Z."/>
            <person name="Cheng D."/>
            <person name="Rogers M.J."/>
            <person name="Lee P.K."/>
            <person name="He J."/>
        </authorList>
    </citation>
    <scope>NUCLEOTIDE SEQUENCE [LARGE SCALE GENOMIC DNA]</scope>
    <source>
        <strain evidence="2 3">MB</strain>
    </source>
</reference>
<comment type="caution">
    <text evidence="2">The sequence shown here is derived from an EMBL/GenBank/DDBJ whole genome shotgun (WGS) entry which is preliminary data.</text>
</comment>
<dbReference type="PATRIC" id="fig|61435.5.peg.500"/>